<protein>
    <recommendedName>
        <fullName evidence="3">2OGFeDO JBP1/TET oxygenase domain-containing protein</fullName>
    </recommendedName>
</protein>
<accession>A0A6A4HL66</accession>
<name>A0A6A4HL66_9AGAR</name>
<organism evidence="1 2">
    <name type="scientific">Gymnopus androsaceus JB14</name>
    <dbReference type="NCBI Taxonomy" id="1447944"/>
    <lineage>
        <taxon>Eukaryota</taxon>
        <taxon>Fungi</taxon>
        <taxon>Dikarya</taxon>
        <taxon>Basidiomycota</taxon>
        <taxon>Agaricomycotina</taxon>
        <taxon>Agaricomycetes</taxon>
        <taxon>Agaricomycetidae</taxon>
        <taxon>Agaricales</taxon>
        <taxon>Marasmiineae</taxon>
        <taxon>Omphalotaceae</taxon>
        <taxon>Gymnopus</taxon>
    </lineage>
</organism>
<evidence type="ECO:0000313" key="2">
    <source>
        <dbReference type="Proteomes" id="UP000799118"/>
    </source>
</evidence>
<sequence length="252" mass="28001">MGAALELNGLNQLFISAHQEFNLPAKYQNGRHGKYASFGGGVSFGNGRTEPGNFAMSSHNTAVFRKVLDNPEMHKLARYCDRLLLAYFPKVHALLTNALDKITNADDELQRIFPGCCYAAFHMNMDKASTKPHNDFLNGFFTGCAVGAFGPYNYTRGGHLILWDLGLVLEFPPGCVIILPSALITHSNIPIGPGERRHSAAFFTAAGLLCWYHNGYMSDKEFMARASAQQLAGWRLYKKNMWKVGLEMMRGD</sequence>
<dbReference type="AlphaFoldDB" id="A0A6A4HL66"/>
<dbReference type="Gene3D" id="3.60.130.30">
    <property type="match status" value="1"/>
</dbReference>
<evidence type="ECO:0000313" key="1">
    <source>
        <dbReference type="EMBL" id="KAE9397605.1"/>
    </source>
</evidence>
<dbReference type="OrthoDB" id="3202607at2759"/>
<evidence type="ECO:0008006" key="3">
    <source>
        <dbReference type="Google" id="ProtNLM"/>
    </source>
</evidence>
<dbReference type="EMBL" id="ML769495">
    <property type="protein sequence ID" value="KAE9397605.1"/>
    <property type="molecule type" value="Genomic_DNA"/>
</dbReference>
<keyword evidence="2" id="KW-1185">Reference proteome</keyword>
<gene>
    <name evidence="1" type="ORF">BT96DRAFT_823185</name>
</gene>
<proteinExistence type="predicted"/>
<reference evidence="1" key="1">
    <citation type="journal article" date="2019" name="Environ. Microbiol.">
        <title>Fungal ecological strategies reflected in gene transcription - a case study of two litter decomposers.</title>
        <authorList>
            <person name="Barbi F."/>
            <person name="Kohler A."/>
            <person name="Barry K."/>
            <person name="Baskaran P."/>
            <person name="Daum C."/>
            <person name="Fauchery L."/>
            <person name="Ihrmark K."/>
            <person name="Kuo A."/>
            <person name="LaButti K."/>
            <person name="Lipzen A."/>
            <person name="Morin E."/>
            <person name="Grigoriev I.V."/>
            <person name="Henrissat B."/>
            <person name="Lindahl B."/>
            <person name="Martin F."/>
        </authorList>
    </citation>
    <scope>NUCLEOTIDE SEQUENCE</scope>
    <source>
        <strain evidence="1">JB14</strain>
    </source>
</reference>
<dbReference type="Proteomes" id="UP000799118">
    <property type="component" value="Unassembled WGS sequence"/>
</dbReference>